<evidence type="ECO:0000313" key="6">
    <source>
        <dbReference type="EMBL" id="CAF1061590.1"/>
    </source>
</evidence>
<keyword evidence="2 4" id="KW-0863">Zinc-finger</keyword>
<keyword evidence="1 4" id="KW-0479">Metal-binding</keyword>
<keyword evidence="7" id="KW-1185">Reference proteome</keyword>
<dbReference type="PANTHER" id="PTHR14493">
    <property type="entry name" value="UNKEMPT FAMILY MEMBER"/>
    <property type="match status" value="1"/>
</dbReference>
<sequence>MSETDIFLENFKTKPCLKKCDPKNPIGMRNCEAYHNENDKRRNPKVGYTFIMCRNQNTCKNSNCSHAHSNYEIQFHPKNYKTKPCNEFIKKGRCLLLEKCCAFTHEDTKSNIKNDKKNINQNSIITRSIKMNSNPDQKSVLNTLEEFPVLLGSKIEKNSSEEK</sequence>
<dbReference type="InterPro" id="IPR000571">
    <property type="entry name" value="Znf_CCCH"/>
</dbReference>
<name>A0A814L8H3_9BILA</name>
<keyword evidence="3 4" id="KW-0862">Zinc</keyword>
<evidence type="ECO:0000256" key="3">
    <source>
        <dbReference type="ARBA" id="ARBA00022833"/>
    </source>
</evidence>
<evidence type="ECO:0000256" key="1">
    <source>
        <dbReference type="ARBA" id="ARBA00022723"/>
    </source>
</evidence>
<dbReference type="Proteomes" id="UP000663879">
    <property type="component" value="Unassembled WGS sequence"/>
</dbReference>
<evidence type="ECO:0000313" key="7">
    <source>
        <dbReference type="Proteomes" id="UP000663879"/>
    </source>
</evidence>
<dbReference type="PROSITE" id="PS50103">
    <property type="entry name" value="ZF_C3H1"/>
    <property type="match status" value="1"/>
</dbReference>
<feature type="zinc finger region" description="C3H1-type" evidence="4">
    <location>
        <begin position="79"/>
        <end position="108"/>
    </location>
</feature>
<dbReference type="AlphaFoldDB" id="A0A814L8H3"/>
<organism evidence="6 7">
    <name type="scientific">Brachionus calyciflorus</name>
    <dbReference type="NCBI Taxonomy" id="104777"/>
    <lineage>
        <taxon>Eukaryota</taxon>
        <taxon>Metazoa</taxon>
        <taxon>Spiralia</taxon>
        <taxon>Gnathifera</taxon>
        <taxon>Rotifera</taxon>
        <taxon>Eurotatoria</taxon>
        <taxon>Monogononta</taxon>
        <taxon>Pseudotrocha</taxon>
        <taxon>Ploima</taxon>
        <taxon>Brachionidae</taxon>
        <taxon>Brachionus</taxon>
    </lineage>
</organism>
<dbReference type="OrthoDB" id="410307at2759"/>
<comment type="caution">
    <text evidence="6">The sequence shown here is derived from an EMBL/GenBank/DDBJ whole genome shotgun (WGS) entry which is preliminary data.</text>
</comment>
<evidence type="ECO:0000256" key="2">
    <source>
        <dbReference type="ARBA" id="ARBA00022771"/>
    </source>
</evidence>
<proteinExistence type="predicted"/>
<dbReference type="GO" id="GO:0008270">
    <property type="term" value="F:zinc ion binding"/>
    <property type="evidence" value="ECO:0007669"/>
    <property type="project" value="UniProtKB-KW"/>
</dbReference>
<gene>
    <name evidence="6" type="ORF">OXX778_LOCUS19308</name>
</gene>
<feature type="domain" description="C3H1-type" evidence="5">
    <location>
        <begin position="79"/>
        <end position="108"/>
    </location>
</feature>
<reference evidence="6" key="1">
    <citation type="submission" date="2021-02" db="EMBL/GenBank/DDBJ databases">
        <authorList>
            <person name="Nowell W R."/>
        </authorList>
    </citation>
    <scope>NUCLEOTIDE SEQUENCE</scope>
    <source>
        <strain evidence="6">Ploen Becks lab</strain>
    </source>
</reference>
<dbReference type="EMBL" id="CAJNOC010005773">
    <property type="protein sequence ID" value="CAF1061590.1"/>
    <property type="molecule type" value="Genomic_DNA"/>
</dbReference>
<dbReference type="InterPro" id="IPR045234">
    <property type="entry name" value="Unkempt-like"/>
</dbReference>
<accession>A0A814L8H3</accession>
<protein>
    <recommendedName>
        <fullName evidence="5">C3H1-type domain-containing protein</fullName>
    </recommendedName>
</protein>
<feature type="non-terminal residue" evidence="6">
    <location>
        <position position="1"/>
    </location>
</feature>
<evidence type="ECO:0000256" key="4">
    <source>
        <dbReference type="PROSITE-ProRule" id="PRU00723"/>
    </source>
</evidence>
<evidence type="ECO:0000259" key="5">
    <source>
        <dbReference type="PROSITE" id="PS50103"/>
    </source>
</evidence>